<comment type="caution">
    <text evidence="2">The sequence shown here is derived from an EMBL/GenBank/DDBJ whole genome shotgun (WGS) entry which is preliminary data.</text>
</comment>
<dbReference type="EMBL" id="CACTIH010001850">
    <property type="protein sequence ID" value="CAA2965899.1"/>
    <property type="molecule type" value="Genomic_DNA"/>
</dbReference>
<dbReference type="Gramene" id="OE9A105208T1">
    <property type="protein sequence ID" value="OE9A105208C1"/>
    <property type="gene ID" value="OE9A105208"/>
</dbReference>
<evidence type="ECO:0000256" key="1">
    <source>
        <dbReference type="SAM" id="MobiDB-lite"/>
    </source>
</evidence>
<gene>
    <name evidence="2" type="ORF">OLEA9_A105208</name>
</gene>
<organism evidence="2 3">
    <name type="scientific">Olea europaea subsp. europaea</name>
    <dbReference type="NCBI Taxonomy" id="158383"/>
    <lineage>
        <taxon>Eukaryota</taxon>
        <taxon>Viridiplantae</taxon>
        <taxon>Streptophyta</taxon>
        <taxon>Embryophyta</taxon>
        <taxon>Tracheophyta</taxon>
        <taxon>Spermatophyta</taxon>
        <taxon>Magnoliopsida</taxon>
        <taxon>eudicotyledons</taxon>
        <taxon>Gunneridae</taxon>
        <taxon>Pentapetalae</taxon>
        <taxon>asterids</taxon>
        <taxon>lamiids</taxon>
        <taxon>Lamiales</taxon>
        <taxon>Oleaceae</taxon>
        <taxon>Oleeae</taxon>
        <taxon>Olea</taxon>
    </lineage>
</organism>
<dbReference type="Proteomes" id="UP000594638">
    <property type="component" value="Unassembled WGS sequence"/>
</dbReference>
<proteinExistence type="predicted"/>
<dbReference type="AlphaFoldDB" id="A0A8S0QF23"/>
<evidence type="ECO:0000313" key="3">
    <source>
        <dbReference type="Proteomes" id="UP000594638"/>
    </source>
</evidence>
<accession>A0A8S0QF23</accession>
<protein>
    <submittedName>
        <fullName evidence="2">Uncharacterized protein</fullName>
    </submittedName>
</protein>
<sequence>METRPVGTSGSGVTKEEVEELLFDQRILFEMQLRTVKLEIEQHVTSECKKLGTFFATLVAPPASTPVAAAMPVDTEAGVSGSIPQEIHGGEMEPSPDERDMRADTGTAHVQDGGDIAARPDNVHDPLPVATDEQIGGGQIKLIFAVPDLNGNMGIISQCFFDFQIMKSQPAYGSKMQFRSTCNPQC</sequence>
<reference evidence="2 3" key="1">
    <citation type="submission" date="2019-12" db="EMBL/GenBank/DDBJ databases">
        <authorList>
            <person name="Alioto T."/>
            <person name="Alioto T."/>
            <person name="Gomez Garrido J."/>
        </authorList>
    </citation>
    <scope>NUCLEOTIDE SEQUENCE [LARGE SCALE GENOMIC DNA]</scope>
</reference>
<feature type="compositionally biased region" description="Basic and acidic residues" evidence="1">
    <location>
        <begin position="88"/>
        <end position="103"/>
    </location>
</feature>
<evidence type="ECO:0000313" key="2">
    <source>
        <dbReference type="EMBL" id="CAA2965899.1"/>
    </source>
</evidence>
<keyword evidence="3" id="KW-1185">Reference proteome</keyword>
<feature type="region of interest" description="Disordered" evidence="1">
    <location>
        <begin position="79"/>
        <end position="103"/>
    </location>
</feature>
<name>A0A8S0QF23_OLEEU</name>